<reference evidence="1 2" key="1">
    <citation type="journal article" date="2003" name="Genome Res.">
        <title>Comparative genome analysis of Vibrio vulnificus, a marine pathogen.</title>
        <authorList>
            <person name="Chen C.Y."/>
            <person name="Wu K.M."/>
            <person name="Chang Y.C."/>
            <person name="Chang C.H."/>
            <person name="Tsai H.C."/>
            <person name="Liao T.L."/>
            <person name="Liu Y.M."/>
            <person name="Chen H.J."/>
            <person name="Shen A.B."/>
            <person name="Li J.C."/>
            <person name="Su T.L."/>
            <person name="Shao C.P."/>
            <person name="Lee C.T."/>
            <person name="Hor L.I."/>
            <person name="Tsai S.F."/>
        </authorList>
    </citation>
    <scope>NUCLEOTIDE SEQUENCE [LARGE SCALE GENOMIC DNA]</scope>
    <source>
        <strain evidence="1 2">YJ016</strain>
    </source>
</reference>
<dbReference type="HOGENOM" id="CLU_2959720_0_0_6"/>
<organism evidence="1 2">
    <name type="scientific">Vibrio vulnificus (strain YJ016)</name>
    <dbReference type="NCBI Taxonomy" id="196600"/>
    <lineage>
        <taxon>Bacteria</taxon>
        <taxon>Pseudomonadati</taxon>
        <taxon>Pseudomonadota</taxon>
        <taxon>Gammaproteobacteria</taxon>
        <taxon>Vibrionales</taxon>
        <taxon>Vibrionaceae</taxon>
        <taxon>Vibrio</taxon>
    </lineage>
</organism>
<dbReference type="EMBL" id="BA000037">
    <property type="protein sequence ID" value="BAC95624.1"/>
    <property type="molecule type" value="Genomic_DNA"/>
</dbReference>
<protein>
    <submittedName>
        <fullName evidence="1">Uncharacterized protein</fullName>
    </submittedName>
</protein>
<dbReference type="Proteomes" id="UP000002675">
    <property type="component" value="Chromosome I"/>
</dbReference>
<evidence type="ECO:0000313" key="2">
    <source>
        <dbReference type="Proteomes" id="UP000002675"/>
    </source>
</evidence>
<proteinExistence type="predicted"/>
<gene>
    <name evidence="1" type="ordered locus">VV2860</name>
</gene>
<dbReference type="AlphaFoldDB" id="Q7MHK9"/>
<evidence type="ECO:0000313" key="1">
    <source>
        <dbReference type="EMBL" id="BAC95624.1"/>
    </source>
</evidence>
<sequence length="59" mass="6705">MRCFFIASLAKVSSGKTRHTRFLLVIKQGAKVPSEIRDVSIQYIGEMNVSGSEKRVYRD</sequence>
<dbReference type="KEGG" id="vvy:VV2860"/>
<name>Q7MHK9_VIBVY</name>
<accession>Q7MHK9</accession>